<feature type="region of interest" description="Disordered" evidence="2">
    <location>
        <begin position="890"/>
        <end position="925"/>
    </location>
</feature>
<evidence type="ECO:0000256" key="2">
    <source>
        <dbReference type="SAM" id="MobiDB-lite"/>
    </source>
</evidence>
<accession>A0A914BTP1</accession>
<feature type="region of interest" description="Disordered" evidence="2">
    <location>
        <begin position="295"/>
        <end position="370"/>
    </location>
</feature>
<feature type="region of interest" description="Disordered" evidence="2">
    <location>
        <begin position="396"/>
        <end position="561"/>
    </location>
</feature>
<dbReference type="PANTHER" id="PTHR31434">
    <property type="entry name" value="S PHASE CYCLIN A-ASSOCIATED PROTEIN IN THE ENDOPLASMIC RETICULUM"/>
    <property type="match status" value="1"/>
</dbReference>
<dbReference type="Gene3D" id="3.30.160.60">
    <property type="entry name" value="Classic Zinc Finger"/>
    <property type="match status" value="1"/>
</dbReference>
<feature type="compositionally biased region" description="Low complexity" evidence="2">
    <location>
        <begin position="456"/>
        <end position="480"/>
    </location>
</feature>
<keyword evidence="1" id="KW-0175">Coiled coil</keyword>
<feature type="compositionally biased region" description="Basic and acidic residues" evidence="2">
    <location>
        <begin position="537"/>
        <end position="555"/>
    </location>
</feature>
<dbReference type="CTD" id="49855"/>
<evidence type="ECO:0000256" key="1">
    <source>
        <dbReference type="SAM" id="Coils"/>
    </source>
</evidence>
<dbReference type="GeneID" id="119746284"/>
<proteinExistence type="predicted"/>
<dbReference type="InterPro" id="IPR036236">
    <property type="entry name" value="Znf_C2H2_sf"/>
</dbReference>
<feature type="region of interest" description="Disordered" evidence="2">
    <location>
        <begin position="1"/>
        <end position="207"/>
    </location>
</feature>
<evidence type="ECO:0000259" key="4">
    <source>
        <dbReference type="Pfam" id="PF16501"/>
    </source>
</evidence>
<feature type="compositionally biased region" description="Basic and acidic residues" evidence="2">
    <location>
        <begin position="500"/>
        <end position="526"/>
    </location>
</feature>
<feature type="compositionally biased region" description="Basic and acidic residues" evidence="2">
    <location>
        <begin position="406"/>
        <end position="420"/>
    </location>
</feature>
<feature type="compositionally biased region" description="Polar residues" evidence="2">
    <location>
        <begin position="332"/>
        <end position="341"/>
    </location>
</feature>
<feature type="compositionally biased region" description="Basic and acidic residues" evidence="2">
    <location>
        <begin position="741"/>
        <end position="753"/>
    </location>
</feature>
<dbReference type="EnsemblMetazoa" id="XM_038223128.1">
    <property type="protein sequence ID" value="XP_038079056.1"/>
    <property type="gene ID" value="LOC119746284"/>
</dbReference>
<feature type="domain" description="S phase cyclin A-associated protein in the endoplasmic reticulum N-terminal" evidence="4">
    <location>
        <begin position="212"/>
        <end position="304"/>
    </location>
</feature>
<feature type="compositionally biased region" description="Basic and acidic residues" evidence="2">
    <location>
        <begin position="109"/>
        <end position="123"/>
    </location>
</feature>
<dbReference type="SUPFAM" id="SSF57667">
    <property type="entry name" value="beta-beta-alpha zinc fingers"/>
    <property type="match status" value="1"/>
</dbReference>
<dbReference type="InterPro" id="IPR013087">
    <property type="entry name" value="Znf_C2H2_type"/>
</dbReference>
<dbReference type="Pfam" id="PF16501">
    <property type="entry name" value="SCAPER_N"/>
    <property type="match status" value="1"/>
</dbReference>
<evidence type="ECO:0000259" key="3">
    <source>
        <dbReference type="Pfam" id="PF12874"/>
    </source>
</evidence>
<evidence type="ECO:0000313" key="5">
    <source>
        <dbReference type="EnsemblMetazoa" id="XP_038079056.1"/>
    </source>
</evidence>
<feature type="coiled-coil region" evidence="1">
    <location>
        <begin position="593"/>
        <end position="657"/>
    </location>
</feature>
<dbReference type="Pfam" id="PF12874">
    <property type="entry name" value="zf-met"/>
    <property type="match status" value="1"/>
</dbReference>
<feature type="region of interest" description="Disordered" evidence="2">
    <location>
        <begin position="729"/>
        <end position="757"/>
    </location>
</feature>
<feature type="compositionally biased region" description="Polar residues" evidence="2">
    <location>
        <begin position="486"/>
        <end position="499"/>
    </location>
</feature>
<sequence length="1560" mass="175009">MSESRRRRNSNGTKQRFGNGASEGDSATKNNSHRHDRHDPLITTKPPFSSTSSSVAGHHAPGGLAVGRNPSNKSSEREGSNSGKSGSLAPSTLRGKSSNSKVSYTRSQSYDKVRRIVSEEGRQARNLVTWNVPVDDSDDSDNNGKPERRRKPKARSSAVTRSARLTPRATTPRKKNVPHPGNSPRDQHQDGQGSEAAKPDSKGAATAATNTAVAKKMDLRARYWAFLFENLQRAVDEIYQTCEADESIVECKEVIMILKRATHDFESLIRRINVQKDFEKCDIENRPTSIVWEVRKSSSPAKHRTPSWPPDSRAARPRRPNSLAWEVRKTSPGRSLINSPTPEGRDTPSPVNRSLNFSGQEATKNRSSPVPLVTEVAETAVVASWADRVKGHTVKPIARVPGVKPSDVKLGDKKGQEKGRKQIGMRDTQMVNGKLAPAEDDGEGWETVQRSKPNRSRPSSAKSRSHHSSTSSNHSVKSQSGINPAPDSSKNPQQTSTGQKDAKQERSRCRTDSEKENRPLESHLVNREQPNTNQKIQGERSEKSNTERRMDKNEKISNCPIDTQKSDEANIQDLDPAIVAVCAGMSGYLLPSSDQVESNKDNTEDKLAAKLDKDVSVAIDEEETLTNEIEKCQDEALASAIAEEEKLTKEIEEEESKEIIVETDEGESDLALSTNTLSSLDSSQQTLDWNEMVLDFEERQGQQSPISWGEMVEISEIEGRPPGYALHMHEKLSSPSRKRTRAEAQKRHEERQAKAQQKRVLLLDEKAIKLKMLHEKIQEVREWKEELLMLKKKEMEEKQQRAEQKRHMQLEAVRRKAQEEEQKANEIAFINSLEAQNKKHDILARHQGHEARLQDLMEERQRKHVEKAAKEEAVQERRKALEVERMARLKDMQRHRQDQSDKLNVLKEQRERARESAVKERAKEREQRLSALNAAQQAKEEEIQKKIQQKHDETTRRHNQQIEQKREKAIELSMLKHYRTTDVAPHHNPYEIKKMCTLCSVLIPSEVYLLSHLRGKKHKEAVLDKNQGKHMTDEEIESYSLKLVVEASPDRADPQEMAEKERQKASRKRARKLRQRMSSKGKEYENNLLSKTQAHESQLRAKLQKLIKDLNKYLQSQASSGPWEQSKVSAMDRALGELNRILAKKEQADQVTFRACGGLSTLGRILMLIDSGSSTQSNVIPAKSVCSAATAFRLTCKGCFDNCQYALYSGKLAPIVELLVHQLGLMVPNSADPSPSLCHSLSDPISSCLMQLLSTVLLCLVKYRQQSTSSDSRSGAQKKQMDTFDQCGQDLISYLVCYGVIDSLTSCFNRVRGTVDENPSLAEFLQHGLGLLGAMTKFVSSTSSRSGCIFLSKKEDPTQLLATFRATGFSGIVSLLYGILLHGGNPPRGSTTTPPELPEHTLNVVTAGIKLLSNIAVLDLEMMQSALGSEGISLEFRHIATYLIWHCSHFVSCEDLLHEIILIVGYFTILNTENQVLVQSGNTPTLLQQLCGLPFQYFSDPRLMAVLFPTLMACCFNNTANKIILEQEMSCSLLSCFLEEKIQDKKVKQSPTSTKSRGKS</sequence>
<organism evidence="5 6">
    <name type="scientific">Patiria miniata</name>
    <name type="common">Bat star</name>
    <name type="synonym">Asterina miniata</name>
    <dbReference type="NCBI Taxonomy" id="46514"/>
    <lineage>
        <taxon>Eukaryota</taxon>
        <taxon>Metazoa</taxon>
        <taxon>Echinodermata</taxon>
        <taxon>Eleutherozoa</taxon>
        <taxon>Asterozoa</taxon>
        <taxon>Asteroidea</taxon>
        <taxon>Valvatacea</taxon>
        <taxon>Valvatida</taxon>
        <taxon>Asterinidae</taxon>
        <taxon>Patiria</taxon>
    </lineage>
</organism>
<feature type="compositionally biased region" description="Polar residues" evidence="2">
    <location>
        <begin position="80"/>
        <end position="108"/>
    </location>
</feature>
<reference evidence="5" key="1">
    <citation type="submission" date="2022-11" db="UniProtKB">
        <authorList>
            <consortium name="EnsemblMetazoa"/>
        </authorList>
    </citation>
    <scope>IDENTIFICATION</scope>
</reference>
<feature type="compositionally biased region" description="Basic residues" evidence="2">
    <location>
        <begin position="1065"/>
        <end position="1079"/>
    </location>
</feature>
<feature type="region of interest" description="Disordered" evidence="2">
    <location>
        <begin position="1046"/>
        <end position="1086"/>
    </location>
</feature>
<dbReference type="Proteomes" id="UP000887568">
    <property type="component" value="Unplaced"/>
</dbReference>
<feature type="compositionally biased region" description="Polar residues" evidence="2">
    <location>
        <begin position="349"/>
        <end position="368"/>
    </location>
</feature>
<feature type="domain" description="C2H2-type" evidence="3">
    <location>
        <begin position="995"/>
        <end position="1018"/>
    </location>
</feature>
<keyword evidence="6" id="KW-1185">Reference proteome</keyword>
<name>A0A914BTP1_PATMI</name>
<protein>
    <recommendedName>
        <fullName evidence="7">S phase cyclin A-associated protein in the endoplasmic reticulum</fullName>
    </recommendedName>
</protein>
<dbReference type="OrthoDB" id="71500at2759"/>
<dbReference type="RefSeq" id="XP_038079056.1">
    <property type="nucleotide sequence ID" value="XM_038223128.1"/>
</dbReference>
<feature type="compositionally biased region" description="Basic and acidic residues" evidence="2">
    <location>
        <begin position="1048"/>
        <end position="1064"/>
    </location>
</feature>
<dbReference type="InterPro" id="IPR032446">
    <property type="entry name" value="SCAPER_N"/>
</dbReference>
<evidence type="ECO:0008006" key="7">
    <source>
        <dbReference type="Google" id="ProtNLM"/>
    </source>
</evidence>
<dbReference type="PANTHER" id="PTHR31434:SF2">
    <property type="entry name" value="S PHASE CYCLIN A-ASSOCIATED PROTEIN IN THE ENDOPLASMIC RETICULUM"/>
    <property type="match status" value="1"/>
</dbReference>
<evidence type="ECO:0000313" key="6">
    <source>
        <dbReference type="Proteomes" id="UP000887568"/>
    </source>
</evidence>
<dbReference type="OMA" id="EKSDANC"/>